<evidence type="ECO:0000313" key="4">
    <source>
        <dbReference type="Proteomes" id="UP000236047"/>
    </source>
</evidence>
<dbReference type="EMBL" id="LJSN01000002">
    <property type="protein sequence ID" value="PNE42678.1"/>
    <property type="molecule type" value="Genomic_DNA"/>
</dbReference>
<evidence type="ECO:0000313" key="3">
    <source>
        <dbReference type="EMBL" id="PNE42678.1"/>
    </source>
</evidence>
<name>A0A2N8PNT3_STRNR</name>
<sequence>MDTAAATTADGRTGHSPDAAADPAPGPTAAPAPSRFAALRAPRLDPYWTAGFFFLTFAVLSYWRYRTLSTISWDLGIFEQAVRGYAHLRAPIVDLKGPGTNILGDHFSPVLVLLAPLYRLFPSPLTLLTAQAALFALSAIPVTRAAARHLGRRRGLTLGLAYGLSWGLQRAVDFDFHEIAFAVPLIAFALEAALRGRWNTAVCWAVPLVLVKEDLGVTAAAIGALSLIRTRRAGPLPIALVAFGITATAVTLSLLIPAFNGSGSYDYWSKIGGHGDTAPGLPIDVALRTLLWTLLPTTGLLALRSPLLLVAAPTLGWRFLSHDPHYWGTDWHYSAVLMPVVFLALIDALPRALASARPWLRSYAHHLPAAVLAAALALTTTLPLARLTEADTYRTPPQVAAVERLLDRIPDGATVESDVRPLSRLTGRTRVFWTGDTGGLAPGYVAAQLHDGRTPEQALADAEARHGRARYVVLGAADDVVVLLRVA</sequence>
<dbReference type="InterPro" id="IPR018650">
    <property type="entry name" value="STSV1_Orf64"/>
</dbReference>
<organism evidence="3 4">
    <name type="scientific">Streptomyces noursei</name>
    <name type="common">Streptomyces albulus</name>
    <dbReference type="NCBI Taxonomy" id="1971"/>
    <lineage>
        <taxon>Bacteria</taxon>
        <taxon>Bacillati</taxon>
        <taxon>Actinomycetota</taxon>
        <taxon>Actinomycetes</taxon>
        <taxon>Kitasatosporales</taxon>
        <taxon>Streptomycetaceae</taxon>
        <taxon>Streptomyces</taxon>
    </lineage>
</organism>
<reference evidence="4" key="1">
    <citation type="submission" date="2015-09" db="EMBL/GenBank/DDBJ databases">
        <authorList>
            <person name="Graham D.E."/>
            <person name="Mahan K.M."/>
            <person name="Klingeman D.M."/>
            <person name="Fida T."/>
            <person name="Giannone R.J."/>
            <person name="Hettich R.L."/>
            <person name="Parry R.J."/>
            <person name="Spain J.C."/>
        </authorList>
    </citation>
    <scope>NUCLEOTIDE SEQUENCE [LARGE SCALE GENOMIC DNA]</scope>
    <source>
        <strain evidence="4">JCM 4701</strain>
    </source>
</reference>
<dbReference type="RefSeq" id="WP_102924265.1">
    <property type="nucleotide sequence ID" value="NZ_LJSN01000002.1"/>
</dbReference>
<feature type="transmembrane region" description="Helical" evidence="2">
    <location>
        <begin position="236"/>
        <end position="259"/>
    </location>
</feature>
<proteinExistence type="predicted"/>
<feature type="transmembrane region" description="Helical" evidence="2">
    <location>
        <begin position="47"/>
        <end position="65"/>
    </location>
</feature>
<keyword evidence="2" id="KW-0472">Membrane</keyword>
<keyword evidence="4" id="KW-1185">Reference proteome</keyword>
<dbReference type="Proteomes" id="UP000236047">
    <property type="component" value="Unassembled WGS sequence"/>
</dbReference>
<feature type="transmembrane region" description="Helical" evidence="2">
    <location>
        <begin position="365"/>
        <end position="385"/>
    </location>
</feature>
<protein>
    <recommendedName>
        <fullName evidence="5">DUF2079 domain-containing protein</fullName>
    </recommendedName>
</protein>
<evidence type="ECO:0000256" key="2">
    <source>
        <dbReference type="SAM" id="Phobius"/>
    </source>
</evidence>
<evidence type="ECO:0008006" key="5">
    <source>
        <dbReference type="Google" id="ProtNLM"/>
    </source>
</evidence>
<dbReference type="AlphaFoldDB" id="A0A2N8PNT3"/>
<gene>
    <name evidence="3" type="ORF">AOB60_19920</name>
</gene>
<feature type="transmembrane region" description="Helical" evidence="2">
    <location>
        <begin position="332"/>
        <end position="353"/>
    </location>
</feature>
<keyword evidence="2" id="KW-1133">Transmembrane helix</keyword>
<evidence type="ECO:0000256" key="1">
    <source>
        <dbReference type="SAM" id="MobiDB-lite"/>
    </source>
</evidence>
<accession>A0A2N8PNT3</accession>
<feature type="region of interest" description="Disordered" evidence="1">
    <location>
        <begin position="1"/>
        <end position="31"/>
    </location>
</feature>
<keyword evidence="2" id="KW-0812">Transmembrane</keyword>
<dbReference type="Pfam" id="PF09852">
    <property type="entry name" value="DUF2079"/>
    <property type="match status" value="1"/>
</dbReference>
<comment type="caution">
    <text evidence="3">The sequence shown here is derived from an EMBL/GenBank/DDBJ whole genome shotgun (WGS) entry which is preliminary data.</text>
</comment>